<gene>
    <name evidence="2" type="ORF">RM520_03085</name>
</gene>
<organism evidence="2 3">
    <name type="scientific">Croceitalea vernalis</name>
    <dbReference type="NCBI Taxonomy" id="3075599"/>
    <lineage>
        <taxon>Bacteria</taxon>
        <taxon>Pseudomonadati</taxon>
        <taxon>Bacteroidota</taxon>
        <taxon>Flavobacteriia</taxon>
        <taxon>Flavobacteriales</taxon>
        <taxon>Flavobacteriaceae</taxon>
        <taxon>Croceitalea</taxon>
    </lineage>
</organism>
<evidence type="ECO:0000259" key="1">
    <source>
        <dbReference type="Pfam" id="PF13568"/>
    </source>
</evidence>
<proteinExistence type="predicted"/>
<evidence type="ECO:0000313" key="3">
    <source>
        <dbReference type="Proteomes" id="UP001250662"/>
    </source>
</evidence>
<evidence type="ECO:0000313" key="2">
    <source>
        <dbReference type="EMBL" id="MDT0620592.1"/>
    </source>
</evidence>
<accession>A0ABU3BEK0</accession>
<keyword evidence="3" id="KW-1185">Reference proteome</keyword>
<dbReference type="RefSeq" id="WP_311386930.1">
    <property type="nucleotide sequence ID" value="NZ_JAVRHU010000001.1"/>
</dbReference>
<dbReference type="Pfam" id="PF13568">
    <property type="entry name" value="OMP_b-brl_2"/>
    <property type="match status" value="1"/>
</dbReference>
<feature type="domain" description="Outer membrane protein beta-barrel" evidence="1">
    <location>
        <begin position="29"/>
        <end position="199"/>
    </location>
</feature>
<dbReference type="Proteomes" id="UP001250662">
    <property type="component" value="Unassembled WGS sequence"/>
</dbReference>
<name>A0ABU3BEK0_9FLAO</name>
<dbReference type="InterPro" id="IPR025665">
    <property type="entry name" value="Beta-barrel_OMP_2"/>
</dbReference>
<sequence>MKTRPELTIKRLFFHSLLLFILFSSLVSAQETRFGVKAGPSYSSIVGDLTDGLKFRFSGHLGVFLEVDLSYKFKFQPELVYSSQGFQFSSDLASIQTGAPVAGENDFRTNVQLNYLTIPLIGKFALNENITVDFGPQFGFLLNQVTIIKNLDEIDGTDLARRTSISGDFQLDYGAAVGLGIRLNDNFSLSPRAYIGLRNRLNGLGGNVQNYNAAIQLSVDYLF</sequence>
<comment type="caution">
    <text evidence="2">The sequence shown here is derived from an EMBL/GenBank/DDBJ whole genome shotgun (WGS) entry which is preliminary data.</text>
</comment>
<reference evidence="2 3" key="1">
    <citation type="submission" date="2023-09" db="EMBL/GenBank/DDBJ databases">
        <authorList>
            <person name="Rey-Velasco X."/>
        </authorList>
    </citation>
    <scope>NUCLEOTIDE SEQUENCE [LARGE SCALE GENOMIC DNA]</scope>
    <source>
        <strain evidence="2 3">P007</strain>
    </source>
</reference>
<dbReference type="EMBL" id="JAVRHU010000001">
    <property type="protein sequence ID" value="MDT0620592.1"/>
    <property type="molecule type" value="Genomic_DNA"/>
</dbReference>
<protein>
    <submittedName>
        <fullName evidence="2">Porin family protein</fullName>
    </submittedName>
</protein>